<keyword evidence="2" id="KW-0479">Metal-binding</keyword>
<keyword evidence="1" id="KW-0001">2Fe-2S</keyword>
<dbReference type="PROSITE" id="PS51296">
    <property type="entry name" value="RIESKE"/>
    <property type="match status" value="1"/>
</dbReference>
<protein>
    <recommendedName>
        <fullName evidence="6">Rieske domain-containing protein</fullName>
    </recommendedName>
</protein>
<dbReference type="SUPFAM" id="SSF50022">
    <property type="entry name" value="ISP domain"/>
    <property type="match status" value="1"/>
</dbReference>
<comment type="cofactor">
    <cofactor evidence="5">
        <name>[2Fe-2S] cluster</name>
        <dbReference type="ChEBI" id="CHEBI:190135"/>
    </cofactor>
</comment>
<keyword evidence="3" id="KW-0408">Iron</keyword>
<feature type="domain" description="Rieske" evidence="6">
    <location>
        <begin position="4"/>
        <end position="102"/>
    </location>
</feature>
<evidence type="ECO:0000256" key="2">
    <source>
        <dbReference type="ARBA" id="ARBA00022723"/>
    </source>
</evidence>
<dbReference type="AlphaFoldDB" id="A0A0F9GVH9"/>
<name>A0A0F9GVH9_9ZZZZ</name>
<dbReference type="GO" id="GO:0046872">
    <property type="term" value="F:metal ion binding"/>
    <property type="evidence" value="ECO:0007669"/>
    <property type="project" value="UniProtKB-KW"/>
</dbReference>
<reference evidence="7" key="1">
    <citation type="journal article" date="2015" name="Nature">
        <title>Complex archaea that bridge the gap between prokaryotes and eukaryotes.</title>
        <authorList>
            <person name="Spang A."/>
            <person name="Saw J.H."/>
            <person name="Jorgensen S.L."/>
            <person name="Zaremba-Niedzwiedzka K."/>
            <person name="Martijn J."/>
            <person name="Lind A.E."/>
            <person name="van Eijk R."/>
            <person name="Schleper C."/>
            <person name="Guy L."/>
            <person name="Ettema T.J."/>
        </authorList>
    </citation>
    <scope>NUCLEOTIDE SEQUENCE</scope>
</reference>
<evidence type="ECO:0000256" key="5">
    <source>
        <dbReference type="ARBA" id="ARBA00034078"/>
    </source>
</evidence>
<dbReference type="PANTHER" id="PTHR21496">
    <property type="entry name" value="FERREDOXIN-RELATED"/>
    <property type="match status" value="1"/>
</dbReference>
<dbReference type="PANTHER" id="PTHR21496:SF0">
    <property type="entry name" value="RIESKE DOMAIN-CONTAINING PROTEIN"/>
    <property type="match status" value="1"/>
</dbReference>
<comment type="caution">
    <text evidence="7">The sequence shown here is derived from an EMBL/GenBank/DDBJ whole genome shotgun (WGS) entry which is preliminary data.</text>
</comment>
<sequence>MNFYPLEVISRISEGYLKCFSVAGQDMLLVHSGGQTRLIPNRCPHDGSPLKKGRLTNGCIQCPKHKITFRLDNGEPLGGEAVADISPLARYELVEEGGKVGIWINSVS</sequence>
<gene>
    <name evidence="7" type="ORF">LCGC14_1862380</name>
</gene>
<organism evidence="7">
    <name type="scientific">marine sediment metagenome</name>
    <dbReference type="NCBI Taxonomy" id="412755"/>
    <lineage>
        <taxon>unclassified sequences</taxon>
        <taxon>metagenomes</taxon>
        <taxon>ecological metagenomes</taxon>
    </lineage>
</organism>
<dbReference type="InterPro" id="IPR017941">
    <property type="entry name" value="Rieske_2Fe-2S"/>
</dbReference>
<dbReference type="Gene3D" id="2.102.10.10">
    <property type="entry name" value="Rieske [2Fe-2S] iron-sulphur domain"/>
    <property type="match status" value="1"/>
</dbReference>
<proteinExistence type="predicted"/>
<keyword evidence="4" id="KW-0411">Iron-sulfur</keyword>
<evidence type="ECO:0000256" key="4">
    <source>
        <dbReference type="ARBA" id="ARBA00023014"/>
    </source>
</evidence>
<evidence type="ECO:0000313" key="7">
    <source>
        <dbReference type="EMBL" id="KKL94666.1"/>
    </source>
</evidence>
<evidence type="ECO:0000256" key="1">
    <source>
        <dbReference type="ARBA" id="ARBA00022714"/>
    </source>
</evidence>
<dbReference type="GO" id="GO:0051537">
    <property type="term" value="F:2 iron, 2 sulfur cluster binding"/>
    <property type="evidence" value="ECO:0007669"/>
    <property type="project" value="UniProtKB-KW"/>
</dbReference>
<dbReference type="Pfam" id="PF00355">
    <property type="entry name" value="Rieske"/>
    <property type="match status" value="1"/>
</dbReference>
<dbReference type="InterPro" id="IPR036922">
    <property type="entry name" value="Rieske_2Fe-2S_sf"/>
</dbReference>
<evidence type="ECO:0000259" key="6">
    <source>
        <dbReference type="PROSITE" id="PS51296"/>
    </source>
</evidence>
<dbReference type="EMBL" id="LAZR01018867">
    <property type="protein sequence ID" value="KKL94666.1"/>
    <property type="molecule type" value="Genomic_DNA"/>
</dbReference>
<evidence type="ECO:0000256" key="3">
    <source>
        <dbReference type="ARBA" id="ARBA00023004"/>
    </source>
</evidence>
<accession>A0A0F9GVH9</accession>